<dbReference type="InterPro" id="IPR021456">
    <property type="entry name" value="DUF3107"/>
</dbReference>
<evidence type="ECO:0000313" key="1">
    <source>
        <dbReference type="EMBL" id="SUZ64041.1"/>
    </source>
</evidence>
<dbReference type="Pfam" id="PF11305">
    <property type="entry name" value="DUF3107"/>
    <property type="match status" value="1"/>
</dbReference>
<gene>
    <name evidence="1" type="ORF">METZ01_LOCUS16895</name>
</gene>
<name>A0A381PAN5_9ZZZZ</name>
<accession>A0A381PAN5</accession>
<sequence>MNSSGRRQTAPYDVSRVLLTLVNRQKLQGKASPVEIRIGIMNVARELTLEVDDDVAEKLKSESESASDGSSKMLWITDREGREVGISMAQLGYIEFGATGDRRIGFATD</sequence>
<dbReference type="EMBL" id="UINC01000928">
    <property type="protein sequence ID" value="SUZ64041.1"/>
    <property type="molecule type" value="Genomic_DNA"/>
</dbReference>
<reference evidence="1" key="1">
    <citation type="submission" date="2018-05" db="EMBL/GenBank/DDBJ databases">
        <authorList>
            <person name="Lanie J.A."/>
            <person name="Ng W.-L."/>
            <person name="Kazmierczak K.M."/>
            <person name="Andrzejewski T.M."/>
            <person name="Davidsen T.M."/>
            <person name="Wayne K.J."/>
            <person name="Tettelin H."/>
            <person name="Glass J.I."/>
            <person name="Rusch D."/>
            <person name="Podicherti R."/>
            <person name="Tsui H.-C.T."/>
            <person name="Winkler M.E."/>
        </authorList>
    </citation>
    <scope>NUCLEOTIDE SEQUENCE</scope>
</reference>
<proteinExistence type="predicted"/>
<organism evidence="1">
    <name type="scientific">marine metagenome</name>
    <dbReference type="NCBI Taxonomy" id="408172"/>
    <lineage>
        <taxon>unclassified sequences</taxon>
        <taxon>metagenomes</taxon>
        <taxon>ecological metagenomes</taxon>
    </lineage>
</organism>
<evidence type="ECO:0008006" key="2">
    <source>
        <dbReference type="Google" id="ProtNLM"/>
    </source>
</evidence>
<dbReference type="AlphaFoldDB" id="A0A381PAN5"/>
<protein>
    <recommendedName>
        <fullName evidence="2">ATP-binding protein</fullName>
    </recommendedName>
</protein>